<dbReference type="InterPro" id="IPR024079">
    <property type="entry name" value="MetalloPept_cat_dom_sf"/>
</dbReference>
<feature type="region of interest" description="Disordered" evidence="1">
    <location>
        <begin position="141"/>
        <end position="176"/>
    </location>
</feature>
<reference evidence="2" key="1">
    <citation type="journal article" date="2020" name="Stud. Mycol.">
        <title>101 Dothideomycetes genomes: a test case for predicting lifestyles and emergence of pathogens.</title>
        <authorList>
            <person name="Haridas S."/>
            <person name="Albert R."/>
            <person name="Binder M."/>
            <person name="Bloem J."/>
            <person name="Labutti K."/>
            <person name="Salamov A."/>
            <person name="Andreopoulos B."/>
            <person name="Baker S."/>
            <person name="Barry K."/>
            <person name="Bills G."/>
            <person name="Bluhm B."/>
            <person name="Cannon C."/>
            <person name="Castanera R."/>
            <person name="Culley D."/>
            <person name="Daum C."/>
            <person name="Ezra D."/>
            <person name="Gonzalez J."/>
            <person name="Henrissat B."/>
            <person name="Kuo A."/>
            <person name="Liang C."/>
            <person name="Lipzen A."/>
            <person name="Lutzoni F."/>
            <person name="Magnuson J."/>
            <person name="Mondo S."/>
            <person name="Nolan M."/>
            <person name="Ohm R."/>
            <person name="Pangilinan J."/>
            <person name="Park H.-J."/>
            <person name="Ramirez L."/>
            <person name="Alfaro M."/>
            <person name="Sun H."/>
            <person name="Tritt A."/>
            <person name="Yoshinaga Y."/>
            <person name="Zwiers L.-H."/>
            <person name="Turgeon B."/>
            <person name="Goodwin S."/>
            <person name="Spatafora J."/>
            <person name="Crous P."/>
            <person name="Grigoriev I."/>
        </authorList>
    </citation>
    <scope>NUCLEOTIDE SEQUENCE</scope>
    <source>
        <strain evidence="2">CBS 110217</strain>
    </source>
</reference>
<dbReference type="OrthoDB" id="1896086at2759"/>
<dbReference type="GO" id="GO:0008237">
    <property type="term" value="F:metallopeptidase activity"/>
    <property type="evidence" value="ECO:0007669"/>
    <property type="project" value="InterPro"/>
</dbReference>
<dbReference type="AlphaFoldDB" id="A0A9P4LG00"/>
<feature type="non-terminal residue" evidence="2">
    <location>
        <position position="1"/>
    </location>
</feature>
<keyword evidence="3" id="KW-1185">Reference proteome</keyword>
<feature type="non-terminal residue" evidence="2">
    <location>
        <position position="176"/>
    </location>
</feature>
<name>A0A9P4LG00_9PLEO</name>
<protein>
    <submittedName>
        <fullName evidence="2">Uncharacterized protein</fullName>
    </submittedName>
</protein>
<comment type="caution">
    <text evidence="2">The sequence shown here is derived from an EMBL/GenBank/DDBJ whole genome shotgun (WGS) entry which is preliminary data.</text>
</comment>
<evidence type="ECO:0000313" key="2">
    <source>
        <dbReference type="EMBL" id="KAF2023072.1"/>
    </source>
</evidence>
<dbReference type="Gene3D" id="3.40.390.10">
    <property type="entry name" value="Collagenase (Catalytic Domain)"/>
    <property type="match status" value="1"/>
</dbReference>
<dbReference type="Proteomes" id="UP000799777">
    <property type="component" value="Unassembled WGS sequence"/>
</dbReference>
<evidence type="ECO:0000256" key="1">
    <source>
        <dbReference type="SAM" id="MobiDB-lite"/>
    </source>
</evidence>
<proteinExistence type="predicted"/>
<accession>A0A9P4LG00</accession>
<gene>
    <name evidence="2" type="ORF">EK21DRAFT_12451</name>
</gene>
<sequence>LQAYSDQSDGSWGGGYSRITFCNRFFNELRTLDEATQYAKRSAERQENLENWDNRARCFFHEITHLAYFVNSGASRKSPNVDDLRITFGTKTKRRTEDTYGPYLAKILRNFRADGWYPGQNADTYAWYAMAMWAQKEIGHYPENPKSKGIKPIAPPRRADGSSLNDPAGAADSSDD</sequence>
<dbReference type="EMBL" id="ML978384">
    <property type="protein sequence ID" value="KAF2023072.1"/>
    <property type="molecule type" value="Genomic_DNA"/>
</dbReference>
<organism evidence="2 3">
    <name type="scientific">Setomelanomma holmii</name>
    <dbReference type="NCBI Taxonomy" id="210430"/>
    <lineage>
        <taxon>Eukaryota</taxon>
        <taxon>Fungi</taxon>
        <taxon>Dikarya</taxon>
        <taxon>Ascomycota</taxon>
        <taxon>Pezizomycotina</taxon>
        <taxon>Dothideomycetes</taxon>
        <taxon>Pleosporomycetidae</taxon>
        <taxon>Pleosporales</taxon>
        <taxon>Pleosporineae</taxon>
        <taxon>Phaeosphaeriaceae</taxon>
        <taxon>Setomelanomma</taxon>
    </lineage>
</organism>
<evidence type="ECO:0000313" key="3">
    <source>
        <dbReference type="Proteomes" id="UP000799777"/>
    </source>
</evidence>